<proteinExistence type="predicted"/>
<feature type="non-terminal residue" evidence="4">
    <location>
        <position position="1010"/>
    </location>
</feature>
<dbReference type="PANTHER" id="PTHR18870">
    <property type="entry name" value="PROTEIN TAG-278-RELATED"/>
    <property type="match status" value="1"/>
</dbReference>
<keyword evidence="1 2" id="KW-0175">Coiled coil</keyword>
<evidence type="ECO:0000313" key="5">
    <source>
        <dbReference type="Proteomes" id="UP001497623"/>
    </source>
</evidence>
<feature type="compositionally biased region" description="Polar residues" evidence="3">
    <location>
        <begin position="676"/>
        <end position="689"/>
    </location>
</feature>
<organism evidence="4 5">
    <name type="scientific">Meganyctiphanes norvegica</name>
    <name type="common">Northern krill</name>
    <name type="synonym">Thysanopoda norvegica</name>
    <dbReference type="NCBI Taxonomy" id="48144"/>
    <lineage>
        <taxon>Eukaryota</taxon>
        <taxon>Metazoa</taxon>
        <taxon>Ecdysozoa</taxon>
        <taxon>Arthropoda</taxon>
        <taxon>Crustacea</taxon>
        <taxon>Multicrustacea</taxon>
        <taxon>Malacostraca</taxon>
        <taxon>Eumalacostraca</taxon>
        <taxon>Eucarida</taxon>
        <taxon>Euphausiacea</taxon>
        <taxon>Euphausiidae</taxon>
        <taxon>Meganyctiphanes</taxon>
    </lineage>
</organism>
<accession>A0AAV2QYK2</accession>
<feature type="region of interest" description="Disordered" evidence="3">
    <location>
        <begin position="1"/>
        <end position="24"/>
    </location>
</feature>
<dbReference type="AlphaFoldDB" id="A0AAV2QYK2"/>
<dbReference type="EMBL" id="CAXKWB010013339">
    <property type="protein sequence ID" value="CAL4107369.1"/>
    <property type="molecule type" value="Genomic_DNA"/>
</dbReference>
<feature type="coiled-coil region" evidence="2">
    <location>
        <begin position="842"/>
        <end position="956"/>
    </location>
</feature>
<dbReference type="Gene3D" id="1.10.287.1490">
    <property type="match status" value="1"/>
</dbReference>
<gene>
    <name evidence="4" type="ORF">MNOR_LOCUS18547</name>
</gene>
<name>A0AAV2QYK2_MEGNR</name>
<evidence type="ECO:0000256" key="1">
    <source>
        <dbReference type="ARBA" id="ARBA00023054"/>
    </source>
</evidence>
<dbReference type="Proteomes" id="UP001497623">
    <property type="component" value="Unassembled WGS sequence"/>
</dbReference>
<evidence type="ECO:0000256" key="2">
    <source>
        <dbReference type="SAM" id="Coils"/>
    </source>
</evidence>
<feature type="compositionally biased region" description="Low complexity" evidence="3">
    <location>
        <begin position="690"/>
        <end position="703"/>
    </location>
</feature>
<evidence type="ECO:0000256" key="3">
    <source>
        <dbReference type="SAM" id="MobiDB-lite"/>
    </source>
</evidence>
<sequence>MSAGAGVDSEPDPTKMGTGPTINGSIEAMLTPDLLYRMNKKIAQLTKVVYGLNTRGEELEAQLIGNKESEDALRTLNNELSHKANHYKSKYDTDIGRLRELEQQVGQTNYWKMEAENLKRRLEMESGSMGLMGDAHSRQAIASAREDADRALRREKAVQYELEQARQAITQLKSHHDFIMRERDAQQAMEREKVVLEWQTRTAEIENRYKSQVRRVQDDMEVLQSEMDILRRRASNQHEEKNLREQISDKQIAHDRERREWEMRASKREQEFEDNKMKYNQLKREMDQKIRNKEEEKRRANDDWEEKNREKGRQCESTVRELNAKVEMLQHLLEDKDEEFETRLKCKVVEWKSEWDETEEGLRSEIRRLKNENDSIKLEEASLTNKMDSIIIESAVKVSELEDQILSKNKEIDEINRNFKVRLNCLENENKMKSTQKDDLERQIRDEKERYKTLLKKHDNLNDKLKGDLEGKVRSLTEQNSKIQDEKNNLQIEMDQLKKQKEDELHKKLSEKATNMKGEIEKERQEIENKVKLKTEKIWLEKLRKTEENCNSEIERARKAHKTEENKIRQEKDLALKADEDSKRLNEEFKKKIRTMRQAETDAGYKLGEIEERMSELKRREENVNEAHRSELSECEARFQQQVDSITVKLASKQDEFTKLSQQLTSKQEEVNRLTAQVESLKSHQGSQNQQQPQQQVPETAATTTAVPADIQEKLNELQETNIKIEQLQTSLTEHTSKIEDMQTNLHNKETKIDELKSNIQEKDSKLNELQNNLQDKEAKLDEAKIKLTDKERKYDSTRVELQYKVNELDILRTKLLKQDSEISNLAKKNLEQHIEIGRMEDYDSEEQIEELEAKITILEEKMKKVEEERDQLKTTLSEIEVERDEEIKIIQDALDEAAQEREELIQTFEKEMANLTAINTTREQQLMEDFEWKLREMEKEHKKKLDEKNRLLEERMTSVRNFVESDTEQTPSSFEAEAIQLRGVTHELQKALRASAREADRMKLRERML</sequence>
<comment type="caution">
    <text evidence="4">The sequence shown here is derived from an EMBL/GenBank/DDBJ whole genome shotgun (WGS) entry which is preliminary data.</text>
</comment>
<reference evidence="4 5" key="1">
    <citation type="submission" date="2024-05" db="EMBL/GenBank/DDBJ databases">
        <authorList>
            <person name="Wallberg A."/>
        </authorList>
    </citation>
    <scope>NUCLEOTIDE SEQUENCE [LARGE SCALE GENOMIC DNA]</scope>
</reference>
<feature type="region of interest" description="Disordered" evidence="3">
    <location>
        <begin position="282"/>
        <end position="312"/>
    </location>
</feature>
<feature type="region of interest" description="Disordered" evidence="3">
    <location>
        <begin position="676"/>
        <end position="703"/>
    </location>
</feature>
<feature type="coiled-coil region" evidence="2">
    <location>
        <begin position="206"/>
        <end position="240"/>
    </location>
</feature>
<keyword evidence="5" id="KW-1185">Reference proteome</keyword>
<protein>
    <submittedName>
        <fullName evidence="4">Uncharacterized protein</fullName>
    </submittedName>
</protein>
<feature type="coiled-coil region" evidence="2">
    <location>
        <begin position="711"/>
        <end position="801"/>
    </location>
</feature>
<evidence type="ECO:0000313" key="4">
    <source>
        <dbReference type="EMBL" id="CAL4107369.1"/>
    </source>
</evidence>
<dbReference type="PANTHER" id="PTHR18870:SF9">
    <property type="entry name" value="PROTEIN TAG-278-RELATED"/>
    <property type="match status" value="1"/>
</dbReference>